<dbReference type="Gene3D" id="1.10.443.10">
    <property type="entry name" value="Intergrase catalytic core"/>
    <property type="match status" value="1"/>
</dbReference>
<organism evidence="4 5">
    <name type="scientific">Methylobacterium marchantiae</name>
    <dbReference type="NCBI Taxonomy" id="600331"/>
    <lineage>
        <taxon>Bacteria</taxon>
        <taxon>Pseudomonadati</taxon>
        <taxon>Pseudomonadota</taxon>
        <taxon>Alphaproteobacteria</taxon>
        <taxon>Hyphomicrobiales</taxon>
        <taxon>Methylobacteriaceae</taxon>
        <taxon>Methylobacterium</taxon>
    </lineage>
</organism>
<evidence type="ECO:0000313" key="5">
    <source>
        <dbReference type="Proteomes" id="UP001597176"/>
    </source>
</evidence>
<comment type="caution">
    <text evidence="4">The sequence shown here is derived from an EMBL/GenBank/DDBJ whole genome shotgun (WGS) entry which is preliminary data.</text>
</comment>
<dbReference type="RefSeq" id="WP_238209247.1">
    <property type="nucleotide sequence ID" value="NZ_JBHTND010000035.1"/>
</dbReference>
<dbReference type="InterPro" id="IPR050090">
    <property type="entry name" value="Tyrosine_recombinase_XerCD"/>
</dbReference>
<evidence type="ECO:0000313" key="4">
    <source>
        <dbReference type="EMBL" id="MFD1303670.1"/>
    </source>
</evidence>
<evidence type="ECO:0000256" key="2">
    <source>
        <dbReference type="ARBA" id="ARBA00023172"/>
    </source>
</evidence>
<name>A0ABW3X4D6_9HYPH</name>
<dbReference type="SUPFAM" id="SSF56349">
    <property type="entry name" value="DNA breaking-rejoining enzymes"/>
    <property type="match status" value="1"/>
</dbReference>
<gene>
    <name evidence="4" type="ORF">ACFQ4G_19055</name>
</gene>
<dbReference type="PROSITE" id="PS51898">
    <property type="entry name" value="TYR_RECOMBINASE"/>
    <property type="match status" value="1"/>
</dbReference>
<dbReference type="InterPro" id="IPR013762">
    <property type="entry name" value="Integrase-like_cat_sf"/>
</dbReference>
<proteinExistence type="predicted"/>
<dbReference type="PANTHER" id="PTHR30349:SF64">
    <property type="entry name" value="PROPHAGE INTEGRASE INTD-RELATED"/>
    <property type="match status" value="1"/>
</dbReference>
<dbReference type="Proteomes" id="UP001597176">
    <property type="component" value="Unassembled WGS sequence"/>
</dbReference>
<reference evidence="5" key="1">
    <citation type="journal article" date="2019" name="Int. J. Syst. Evol. Microbiol.">
        <title>The Global Catalogue of Microorganisms (GCM) 10K type strain sequencing project: providing services to taxonomists for standard genome sequencing and annotation.</title>
        <authorList>
            <consortium name="The Broad Institute Genomics Platform"/>
            <consortium name="The Broad Institute Genome Sequencing Center for Infectious Disease"/>
            <person name="Wu L."/>
            <person name="Ma J."/>
        </authorList>
    </citation>
    <scope>NUCLEOTIDE SEQUENCE [LARGE SCALE GENOMIC DNA]</scope>
    <source>
        <strain evidence="5">CCUG 56108</strain>
    </source>
</reference>
<dbReference type="Pfam" id="PF00589">
    <property type="entry name" value="Phage_integrase"/>
    <property type="match status" value="1"/>
</dbReference>
<evidence type="ECO:0000256" key="1">
    <source>
        <dbReference type="ARBA" id="ARBA00022908"/>
    </source>
</evidence>
<dbReference type="EMBL" id="JBHTND010000035">
    <property type="protein sequence ID" value="MFD1303670.1"/>
    <property type="molecule type" value="Genomic_DNA"/>
</dbReference>
<keyword evidence="2" id="KW-0233">DNA recombination</keyword>
<sequence>MSTTTDTSTITAIQAIATKKCKAASKKGKSPALVWKPENSPFYHMDFRVKKQRVTGSTELSDKRAATVFAKAERDKVIALQQKLGAARGRDITFLAAADRYFSERGQFATNSYKIEMALDWLTDRIGEKTMISRIDDEMVARLMAERRQMYRYDKPKWGRVSTNTVNQHVLDIIRVVLTRARKSWKIPLPDEPDYKLHRLPIKERVQELKVRQEITLSGQRQDYWALCQFVLVTGLRKRDALIIWESVDWEDRVIRTTVKGDKHHEVLITDEIEKMLLAQQGHHETFVWTYVETRNWTRKKTGDTFRVGERYPITYNSFSSNFARMRANAGLKDIRIHDLRKTAGARMHRATGDLVAVQSLLGHANISLTRKHYIRITSQDVKQRMLATSAYYAKLLASAKKGGADPSEANEA</sequence>
<accession>A0ABW3X4D6</accession>
<dbReference type="InterPro" id="IPR011010">
    <property type="entry name" value="DNA_brk_join_enz"/>
</dbReference>
<dbReference type="InterPro" id="IPR002104">
    <property type="entry name" value="Integrase_catalytic"/>
</dbReference>
<evidence type="ECO:0000259" key="3">
    <source>
        <dbReference type="PROSITE" id="PS51898"/>
    </source>
</evidence>
<keyword evidence="1" id="KW-0229">DNA integration</keyword>
<protein>
    <submittedName>
        <fullName evidence="4">Tyrosine-type recombinase/integrase</fullName>
    </submittedName>
</protein>
<dbReference type="PANTHER" id="PTHR30349">
    <property type="entry name" value="PHAGE INTEGRASE-RELATED"/>
    <property type="match status" value="1"/>
</dbReference>
<keyword evidence="5" id="KW-1185">Reference proteome</keyword>
<feature type="domain" description="Tyr recombinase" evidence="3">
    <location>
        <begin position="199"/>
        <end position="387"/>
    </location>
</feature>